<dbReference type="InterPro" id="IPR001360">
    <property type="entry name" value="Glyco_hydro_1"/>
</dbReference>
<dbReference type="InterPro" id="IPR017853">
    <property type="entry name" value="GH"/>
</dbReference>
<dbReference type="PRINTS" id="PR00131">
    <property type="entry name" value="GLHYDRLASE1"/>
</dbReference>
<evidence type="ECO:0000256" key="2">
    <source>
        <dbReference type="ARBA" id="ARBA00012744"/>
    </source>
</evidence>
<feature type="chain" id="PRO_5043351440" description="beta-glucosidase" evidence="8">
    <location>
        <begin position="21"/>
        <end position="586"/>
    </location>
</feature>
<proteinExistence type="inferred from homology"/>
<dbReference type="EMBL" id="JASPKY010000293">
    <property type="protein sequence ID" value="KAK9710401.1"/>
    <property type="molecule type" value="Genomic_DNA"/>
</dbReference>
<evidence type="ECO:0000256" key="8">
    <source>
        <dbReference type="SAM" id="SignalP"/>
    </source>
</evidence>
<organism evidence="9 10">
    <name type="scientific">Popillia japonica</name>
    <name type="common">Japanese beetle</name>
    <dbReference type="NCBI Taxonomy" id="7064"/>
    <lineage>
        <taxon>Eukaryota</taxon>
        <taxon>Metazoa</taxon>
        <taxon>Ecdysozoa</taxon>
        <taxon>Arthropoda</taxon>
        <taxon>Hexapoda</taxon>
        <taxon>Insecta</taxon>
        <taxon>Pterygota</taxon>
        <taxon>Neoptera</taxon>
        <taxon>Endopterygota</taxon>
        <taxon>Coleoptera</taxon>
        <taxon>Polyphaga</taxon>
        <taxon>Scarabaeiformia</taxon>
        <taxon>Scarabaeidae</taxon>
        <taxon>Rutelinae</taxon>
        <taxon>Popillia</taxon>
    </lineage>
</organism>
<keyword evidence="10" id="KW-1185">Reference proteome</keyword>
<dbReference type="GO" id="GO:0005975">
    <property type="term" value="P:carbohydrate metabolic process"/>
    <property type="evidence" value="ECO:0007669"/>
    <property type="project" value="InterPro"/>
</dbReference>
<evidence type="ECO:0000256" key="6">
    <source>
        <dbReference type="RuleBase" id="RU003690"/>
    </source>
</evidence>
<comment type="similarity">
    <text evidence="1 6">Belongs to the glycosyl hydrolase 1 family.</text>
</comment>
<feature type="signal peptide" evidence="8">
    <location>
        <begin position="1"/>
        <end position="20"/>
    </location>
</feature>
<dbReference type="SUPFAM" id="SSF51445">
    <property type="entry name" value="(Trans)glycosidases"/>
    <property type="match status" value="1"/>
</dbReference>
<evidence type="ECO:0000256" key="3">
    <source>
        <dbReference type="ARBA" id="ARBA00022801"/>
    </source>
</evidence>
<evidence type="ECO:0000313" key="9">
    <source>
        <dbReference type="EMBL" id="KAK9710401.1"/>
    </source>
</evidence>
<dbReference type="Gene3D" id="3.20.20.80">
    <property type="entry name" value="Glycosidases"/>
    <property type="match status" value="2"/>
</dbReference>
<accession>A0AAW1JYD3</accession>
<reference evidence="9 10" key="1">
    <citation type="journal article" date="2024" name="BMC Genomics">
        <title>De novo assembly and annotation of Popillia japonica's genome with initial clues to its potential as an invasive pest.</title>
        <authorList>
            <person name="Cucini C."/>
            <person name="Boschi S."/>
            <person name="Funari R."/>
            <person name="Cardaioli E."/>
            <person name="Iannotti N."/>
            <person name="Marturano G."/>
            <person name="Paoli F."/>
            <person name="Bruttini M."/>
            <person name="Carapelli A."/>
            <person name="Frati F."/>
            <person name="Nardi F."/>
        </authorList>
    </citation>
    <scope>NUCLEOTIDE SEQUENCE [LARGE SCALE GENOMIC DNA]</scope>
    <source>
        <strain evidence="9">DMR45628</strain>
    </source>
</reference>
<dbReference type="PANTHER" id="PTHR10353">
    <property type="entry name" value="GLYCOSYL HYDROLASE"/>
    <property type="match status" value="1"/>
</dbReference>
<comment type="caution">
    <text evidence="9">The sequence shown here is derived from an EMBL/GenBank/DDBJ whole genome shotgun (WGS) entry which is preliminary data.</text>
</comment>
<evidence type="ECO:0000256" key="5">
    <source>
        <dbReference type="PROSITE-ProRule" id="PRU10055"/>
    </source>
</evidence>
<dbReference type="EC" id="3.2.1.21" evidence="2"/>
<feature type="active site" description="Nucleophile" evidence="5">
    <location>
        <position position="419"/>
    </location>
</feature>
<dbReference type="Pfam" id="PF00232">
    <property type="entry name" value="Glyco_hydro_1"/>
    <property type="match status" value="1"/>
</dbReference>
<dbReference type="GO" id="GO:0008422">
    <property type="term" value="F:beta-glucosidase activity"/>
    <property type="evidence" value="ECO:0007669"/>
    <property type="project" value="TreeGrafter"/>
</dbReference>
<dbReference type="Proteomes" id="UP001458880">
    <property type="component" value="Unassembled WGS sequence"/>
</dbReference>
<evidence type="ECO:0000256" key="4">
    <source>
        <dbReference type="ARBA" id="ARBA00023295"/>
    </source>
</evidence>
<evidence type="ECO:0000313" key="10">
    <source>
        <dbReference type="Proteomes" id="UP001458880"/>
    </source>
</evidence>
<keyword evidence="4 7" id="KW-0326">Glycosidase</keyword>
<keyword evidence="3 7" id="KW-0378">Hydrolase</keyword>
<dbReference type="PANTHER" id="PTHR10353:SF36">
    <property type="entry name" value="LP05116P"/>
    <property type="match status" value="1"/>
</dbReference>
<name>A0AAW1JYD3_POPJA</name>
<dbReference type="AlphaFoldDB" id="A0AAW1JYD3"/>
<dbReference type="InterPro" id="IPR033132">
    <property type="entry name" value="GH_1_N_CS"/>
</dbReference>
<dbReference type="InterPro" id="IPR018120">
    <property type="entry name" value="Glyco_hydro_1_AS"/>
</dbReference>
<protein>
    <recommendedName>
        <fullName evidence="2">beta-glucosidase</fullName>
        <ecNumber evidence="2">3.2.1.21</ecNumber>
    </recommendedName>
</protein>
<dbReference type="PROSITE" id="PS00572">
    <property type="entry name" value="GLYCOSYL_HYDROL_F1_1"/>
    <property type="match status" value="1"/>
</dbReference>
<evidence type="ECO:0000256" key="7">
    <source>
        <dbReference type="RuleBase" id="RU004468"/>
    </source>
</evidence>
<dbReference type="PROSITE" id="PS00653">
    <property type="entry name" value="GLYCOSYL_HYDROL_F1_2"/>
    <property type="match status" value="1"/>
</dbReference>
<evidence type="ECO:0000256" key="1">
    <source>
        <dbReference type="ARBA" id="ARBA00010838"/>
    </source>
</evidence>
<gene>
    <name evidence="9" type="ORF">QE152_g26029</name>
</gene>
<sequence>MLCGIFLTVFVNFLLPEVETATNFPNDFLFGVATASYQIEGGWNESGKGENIWDRMVHLFPERIVDHSTGDIACNSYKYYLEDVTYLTYLGVHYYRFSISWSRLLPTGFKTYINPDGKRYYQELITNLARMGIKPMVTLYHWDLPQPLQDIGGWTNPVMARYFAEYADVVFDLWGQYVPFWITFNEPGEVCETGYGIGINAPNVNLSGIADYMCGKTLLLAHARTYHLFNIKYRPKCPAKVGITISSPWYEPKAAGEAEASERALRMEFGWWANPIFSKTGDYPKILKDRVDKFSVYENLTESRLPKFTKVKDRVDKFSVYENLTESRLPKFTKEEIKYIRGTADFLGLNHYTTYIVSSQELPNNSMQYRQKDLGVLKEQDSKWEPSSASWLRVVPWGFRKLLSWIKQEYNNPVIYITENGFADKGELNDVKRIEYHSSYLKSMLEAMEQDKVNVKGYTIWSLMDNMEWTDGYTIKFGLYWVDFLNPLRRRVAKSSVEYYKALIANKTIPETTTKAANVVCFPITSTTNPQPVREIGDGLEGGCLMKEDASFRFERRKRPHNILEAKKTRRLTLPPRQRYYIISVL</sequence>
<keyword evidence="8" id="KW-0732">Signal</keyword>